<keyword evidence="1" id="KW-0233">DNA recombination</keyword>
<dbReference type="EMBL" id="JBHUCM010000044">
    <property type="protein sequence ID" value="MFD1544701.1"/>
    <property type="molecule type" value="Genomic_DNA"/>
</dbReference>
<name>A0ABW4GPC8_9ACTN</name>
<reference evidence="4" key="1">
    <citation type="journal article" date="2019" name="Int. J. Syst. Evol. Microbiol.">
        <title>The Global Catalogue of Microorganisms (GCM) 10K type strain sequencing project: providing services to taxonomists for standard genome sequencing and annotation.</title>
        <authorList>
            <consortium name="The Broad Institute Genomics Platform"/>
            <consortium name="The Broad Institute Genome Sequencing Center for Infectious Disease"/>
            <person name="Wu L."/>
            <person name="Ma J."/>
        </authorList>
    </citation>
    <scope>NUCLEOTIDE SEQUENCE [LARGE SCALE GENOMIC DNA]</scope>
    <source>
        <strain evidence="4">CGMCC 1.15399</strain>
    </source>
</reference>
<evidence type="ECO:0000256" key="1">
    <source>
        <dbReference type="ARBA" id="ARBA00023172"/>
    </source>
</evidence>
<accession>A0ABW4GPC8</accession>
<proteinExistence type="predicted"/>
<sequence length="36" mass="4173">MHDLRHARVAWLISDNIPMAVIQRRMGHKSITTTIC</sequence>
<dbReference type="RefSeq" id="WP_308126959.1">
    <property type="nucleotide sequence ID" value="NZ_JAHKRM010000006.1"/>
</dbReference>
<keyword evidence="4" id="KW-1185">Reference proteome</keyword>
<dbReference type="Gene3D" id="1.10.443.10">
    <property type="entry name" value="Intergrase catalytic core"/>
    <property type="match status" value="1"/>
</dbReference>
<gene>
    <name evidence="3" type="ORF">ACFSJ0_47205</name>
</gene>
<evidence type="ECO:0000313" key="3">
    <source>
        <dbReference type="EMBL" id="MFD1544701.1"/>
    </source>
</evidence>
<evidence type="ECO:0000259" key="2">
    <source>
        <dbReference type="Pfam" id="PF00589"/>
    </source>
</evidence>
<dbReference type="SUPFAM" id="SSF56349">
    <property type="entry name" value="DNA breaking-rejoining enzymes"/>
    <property type="match status" value="1"/>
</dbReference>
<feature type="domain" description="Tyr recombinase" evidence="2">
    <location>
        <begin position="2"/>
        <end position="34"/>
    </location>
</feature>
<organism evidence="3 4">
    <name type="scientific">Nonomuraea guangzhouensis</name>
    <dbReference type="NCBI Taxonomy" id="1291555"/>
    <lineage>
        <taxon>Bacteria</taxon>
        <taxon>Bacillati</taxon>
        <taxon>Actinomycetota</taxon>
        <taxon>Actinomycetes</taxon>
        <taxon>Streptosporangiales</taxon>
        <taxon>Streptosporangiaceae</taxon>
        <taxon>Nonomuraea</taxon>
    </lineage>
</organism>
<protein>
    <submittedName>
        <fullName evidence="3">Tyrosine-type recombinase/integrase</fullName>
    </submittedName>
</protein>
<dbReference type="InterPro" id="IPR011010">
    <property type="entry name" value="DNA_brk_join_enz"/>
</dbReference>
<dbReference type="Proteomes" id="UP001597097">
    <property type="component" value="Unassembled WGS sequence"/>
</dbReference>
<dbReference type="Pfam" id="PF00589">
    <property type="entry name" value="Phage_integrase"/>
    <property type="match status" value="1"/>
</dbReference>
<dbReference type="InterPro" id="IPR013762">
    <property type="entry name" value="Integrase-like_cat_sf"/>
</dbReference>
<comment type="caution">
    <text evidence="3">The sequence shown here is derived from an EMBL/GenBank/DDBJ whole genome shotgun (WGS) entry which is preliminary data.</text>
</comment>
<dbReference type="InterPro" id="IPR002104">
    <property type="entry name" value="Integrase_catalytic"/>
</dbReference>
<evidence type="ECO:0000313" key="4">
    <source>
        <dbReference type="Proteomes" id="UP001597097"/>
    </source>
</evidence>